<organism evidence="3 4">
    <name type="scientific">Sinocyclocheilus grahami</name>
    <name type="common">Dianchi golden-line fish</name>
    <name type="synonym">Barbus grahami</name>
    <dbReference type="NCBI Taxonomy" id="75366"/>
    <lineage>
        <taxon>Eukaryota</taxon>
        <taxon>Metazoa</taxon>
        <taxon>Chordata</taxon>
        <taxon>Craniata</taxon>
        <taxon>Vertebrata</taxon>
        <taxon>Euteleostomi</taxon>
        <taxon>Actinopterygii</taxon>
        <taxon>Neopterygii</taxon>
        <taxon>Teleostei</taxon>
        <taxon>Ostariophysi</taxon>
        <taxon>Cypriniformes</taxon>
        <taxon>Cyprinidae</taxon>
        <taxon>Cyprininae</taxon>
        <taxon>Sinocyclocheilus</taxon>
    </lineage>
</organism>
<feature type="region of interest" description="Disordered" evidence="1">
    <location>
        <begin position="1"/>
        <end position="21"/>
    </location>
</feature>
<evidence type="ECO:0000256" key="1">
    <source>
        <dbReference type="SAM" id="MobiDB-lite"/>
    </source>
</evidence>
<protein>
    <recommendedName>
        <fullName evidence="2">DUF4939 domain-containing protein</fullName>
    </recommendedName>
</protein>
<dbReference type="Pfam" id="PF16297">
    <property type="entry name" value="DUF4939"/>
    <property type="match status" value="1"/>
</dbReference>
<evidence type="ECO:0000313" key="3">
    <source>
        <dbReference type="Ensembl" id="ENSSGRP00000012893.1"/>
    </source>
</evidence>
<dbReference type="Proteomes" id="UP000472262">
    <property type="component" value="Unassembled WGS sequence"/>
</dbReference>
<reference evidence="3" key="1">
    <citation type="submission" date="2025-08" db="UniProtKB">
        <authorList>
            <consortium name="Ensembl"/>
        </authorList>
    </citation>
    <scope>IDENTIFICATION</scope>
</reference>
<keyword evidence="4" id="KW-1185">Reference proteome</keyword>
<accession>A0A672KR43</accession>
<dbReference type="AlphaFoldDB" id="A0A672KR43"/>
<reference evidence="3" key="2">
    <citation type="submission" date="2025-09" db="UniProtKB">
        <authorList>
            <consortium name="Ensembl"/>
        </authorList>
    </citation>
    <scope>IDENTIFICATION</scope>
</reference>
<sequence length="124" mass="13876">MDPRSTSSPESVTDRTVTTSSPACPLARPASFSGEAAFCSEFLLQCSLYLEMQPHLFVTERAKVSFIISLLSGRALHWAEALWNSQSPWIHSLDGFVKHFLEVFGQSTTEVTVHEELFQLRQAD</sequence>
<dbReference type="InParanoid" id="A0A672KR43"/>
<name>A0A672KR43_SINGR</name>
<dbReference type="OMA" id="RQQTRAY"/>
<feature type="domain" description="DUF4939" evidence="2">
    <location>
        <begin position="19"/>
        <end position="109"/>
    </location>
</feature>
<proteinExistence type="predicted"/>
<evidence type="ECO:0000259" key="2">
    <source>
        <dbReference type="Pfam" id="PF16297"/>
    </source>
</evidence>
<evidence type="ECO:0000313" key="4">
    <source>
        <dbReference type="Proteomes" id="UP000472262"/>
    </source>
</evidence>
<dbReference type="Ensembl" id="ENSSGRT00000013959.1">
    <property type="protein sequence ID" value="ENSSGRP00000012893.1"/>
    <property type="gene ID" value="ENSSGRG00000008230.1"/>
</dbReference>
<dbReference type="InterPro" id="IPR032549">
    <property type="entry name" value="DUF4939"/>
</dbReference>